<evidence type="ECO:0000313" key="3">
    <source>
        <dbReference type="Proteomes" id="UP001165460"/>
    </source>
</evidence>
<feature type="transmembrane region" description="Helical" evidence="1">
    <location>
        <begin position="82"/>
        <end position="104"/>
    </location>
</feature>
<sequence length="298" mass="34358">MFKRLGIQFLDLLLFSNLFIALCAAAQALVTYHLLKLESNPYIVGFVFCSTLLIYNLSMVLSKPKHPEQSPFRRVRWIFGHYKFIVFITILSFVCLIPLGLFYLGIKSKLLMAFLGGLSLAYNLPLIKLKNKKIGLRNLPGIKLFLIALVWSFSCVLLPITEAESSNPNIHISWITTTLLVVKRFLFVCAITIPFDIRDLFQDKIYELKTIPVILGEKKAWIFCQALLILYIVLLFFFSNKFDLDTIGLSLTVILTGWLIFKSNFKRNEYYYFLFLDGTLLLQYIMLSFTSYIGSVFV</sequence>
<gene>
    <name evidence="2" type="ORF">MMF97_00795</name>
</gene>
<dbReference type="EMBL" id="JALGBH010000001">
    <property type="protein sequence ID" value="MCJ0741224.1"/>
    <property type="molecule type" value="Genomic_DNA"/>
</dbReference>
<feature type="transmembrane region" description="Helical" evidence="1">
    <location>
        <begin position="110"/>
        <end position="129"/>
    </location>
</feature>
<feature type="transmembrane region" description="Helical" evidence="1">
    <location>
        <begin position="270"/>
        <end position="293"/>
    </location>
</feature>
<name>A0ABS9ZVA7_9SPHI</name>
<comment type="caution">
    <text evidence="2">The sequence shown here is derived from an EMBL/GenBank/DDBJ whole genome shotgun (WGS) entry which is preliminary data.</text>
</comment>
<feature type="transmembrane region" description="Helical" evidence="1">
    <location>
        <begin position="141"/>
        <end position="160"/>
    </location>
</feature>
<dbReference type="RefSeq" id="WP_243357604.1">
    <property type="nucleotide sequence ID" value="NZ_JALGBH010000001.1"/>
</dbReference>
<evidence type="ECO:0000256" key="1">
    <source>
        <dbReference type="SAM" id="Phobius"/>
    </source>
</evidence>
<protein>
    <recommendedName>
        <fullName evidence="4">UbiA prenyltransferase family protein</fullName>
    </recommendedName>
</protein>
<keyword evidence="1" id="KW-1133">Transmembrane helix</keyword>
<feature type="transmembrane region" description="Helical" evidence="1">
    <location>
        <begin position="172"/>
        <end position="195"/>
    </location>
</feature>
<organism evidence="2 3">
    <name type="scientific">Pedobacter montanisoli</name>
    <dbReference type="NCBI Taxonomy" id="2923277"/>
    <lineage>
        <taxon>Bacteria</taxon>
        <taxon>Pseudomonadati</taxon>
        <taxon>Bacteroidota</taxon>
        <taxon>Sphingobacteriia</taxon>
        <taxon>Sphingobacteriales</taxon>
        <taxon>Sphingobacteriaceae</taxon>
        <taxon>Pedobacter</taxon>
    </lineage>
</organism>
<dbReference type="Proteomes" id="UP001165460">
    <property type="component" value="Unassembled WGS sequence"/>
</dbReference>
<evidence type="ECO:0000313" key="2">
    <source>
        <dbReference type="EMBL" id="MCJ0741224.1"/>
    </source>
</evidence>
<keyword evidence="1" id="KW-0812">Transmembrane</keyword>
<keyword evidence="1" id="KW-0472">Membrane</keyword>
<feature type="transmembrane region" description="Helical" evidence="1">
    <location>
        <begin position="41"/>
        <end position="61"/>
    </location>
</feature>
<feature type="transmembrane region" description="Helical" evidence="1">
    <location>
        <begin position="220"/>
        <end position="238"/>
    </location>
</feature>
<reference evidence="2" key="1">
    <citation type="submission" date="2022-03" db="EMBL/GenBank/DDBJ databases">
        <authorList>
            <person name="Woo C.Y."/>
        </authorList>
    </citation>
    <scope>NUCLEOTIDE SEQUENCE</scope>
    <source>
        <strain evidence="2">CYS-01</strain>
    </source>
</reference>
<feature type="transmembrane region" description="Helical" evidence="1">
    <location>
        <begin position="244"/>
        <end position="261"/>
    </location>
</feature>
<keyword evidence="3" id="KW-1185">Reference proteome</keyword>
<feature type="transmembrane region" description="Helical" evidence="1">
    <location>
        <begin position="12"/>
        <end position="35"/>
    </location>
</feature>
<evidence type="ECO:0008006" key="4">
    <source>
        <dbReference type="Google" id="ProtNLM"/>
    </source>
</evidence>
<accession>A0ABS9ZVA7</accession>
<proteinExistence type="predicted"/>
<dbReference type="Gene3D" id="1.20.120.1780">
    <property type="entry name" value="UbiA prenyltransferase"/>
    <property type="match status" value="1"/>
</dbReference>